<evidence type="ECO:0000256" key="1">
    <source>
        <dbReference type="ARBA" id="ARBA00023002"/>
    </source>
</evidence>
<dbReference type="InterPro" id="IPR036661">
    <property type="entry name" value="Luciferase-like_sf"/>
</dbReference>
<dbReference type="PANTHER" id="PTHR43244">
    <property type="match status" value="1"/>
</dbReference>
<dbReference type="InterPro" id="IPR011251">
    <property type="entry name" value="Luciferase-like_dom"/>
</dbReference>
<sequence length="220" mass="23953">MQYGFTVMAEQSTPRQMIDGAVRAEEAGFDFLMVSDHFHPWLESQGQSPFTWSVLGAIAERTERIEILTAVTCPFVATMAGRIGDAAMLVEADADLVAAFRSAGGEGKPVYGQAAVCWAGDAASARATALERWRFALSGWKVQAELPNVANFEAESANAREEDVAKMVTCGNDPDTFVEALRTWEKAGFTHLGVVQAGDDQAGFMRFWQQELRPRLTAPA</sequence>
<organism evidence="3 4">
    <name type="scientific">Candidatus Amunia macphersoniae</name>
    <dbReference type="NCBI Taxonomy" id="3127014"/>
    <lineage>
        <taxon>Bacteria</taxon>
        <taxon>Bacillati</taxon>
        <taxon>Candidatus Dormiibacterota</taxon>
        <taxon>Candidatus Dormibacteria</taxon>
        <taxon>Candidatus Aeolococcales</taxon>
        <taxon>Candidatus Aeolococcaceae</taxon>
        <taxon>Candidatus Amunia</taxon>
    </lineage>
</organism>
<name>A0A934KHD2_9BACT</name>
<proteinExistence type="predicted"/>
<protein>
    <submittedName>
        <fullName evidence="3">LLM class flavin-dependent oxidoreductase</fullName>
    </submittedName>
</protein>
<evidence type="ECO:0000313" key="3">
    <source>
        <dbReference type="EMBL" id="MBJ7607812.1"/>
    </source>
</evidence>
<dbReference type="InterPro" id="IPR050564">
    <property type="entry name" value="F420-G6PD/mer"/>
</dbReference>
<evidence type="ECO:0000259" key="2">
    <source>
        <dbReference type="Pfam" id="PF00296"/>
    </source>
</evidence>
<dbReference type="EMBL" id="JAEKNN010000002">
    <property type="protein sequence ID" value="MBJ7607812.1"/>
    <property type="molecule type" value="Genomic_DNA"/>
</dbReference>
<dbReference type="SUPFAM" id="SSF51679">
    <property type="entry name" value="Bacterial luciferase-like"/>
    <property type="match status" value="2"/>
</dbReference>
<dbReference type="GO" id="GO:0016705">
    <property type="term" value="F:oxidoreductase activity, acting on paired donors, with incorporation or reduction of molecular oxygen"/>
    <property type="evidence" value="ECO:0007669"/>
    <property type="project" value="InterPro"/>
</dbReference>
<accession>A0A934KHD2</accession>
<reference evidence="3 4" key="1">
    <citation type="submission" date="2020-10" db="EMBL/GenBank/DDBJ databases">
        <title>Ca. Dormibacterota MAGs.</title>
        <authorList>
            <person name="Montgomery K."/>
        </authorList>
    </citation>
    <scope>NUCLEOTIDE SEQUENCE [LARGE SCALE GENOMIC DNA]</scope>
    <source>
        <strain evidence="3">Mitchell_Peninsula_5</strain>
    </source>
</reference>
<dbReference type="Proteomes" id="UP000614410">
    <property type="component" value="Unassembled WGS sequence"/>
</dbReference>
<dbReference type="AlphaFoldDB" id="A0A934KHD2"/>
<dbReference type="Pfam" id="PF00296">
    <property type="entry name" value="Bac_luciferase"/>
    <property type="match status" value="1"/>
</dbReference>
<feature type="domain" description="Luciferase-like" evidence="2">
    <location>
        <begin position="9"/>
        <end position="76"/>
    </location>
</feature>
<evidence type="ECO:0000313" key="4">
    <source>
        <dbReference type="Proteomes" id="UP000614410"/>
    </source>
</evidence>
<dbReference type="PANTHER" id="PTHR43244:SF1">
    <property type="entry name" value="5,10-METHYLENETETRAHYDROMETHANOPTERIN REDUCTASE"/>
    <property type="match status" value="1"/>
</dbReference>
<keyword evidence="1" id="KW-0560">Oxidoreductase</keyword>
<dbReference type="Gene3D" id="3.20.20.30">
    <property type="entry name" value="Luciferase-like domain"/>
    <property type="match status" value="2"/>
</dbReference>
<gene>
    <name evidence="3" type="ORF">JF887_00055</name>
</gene>
<comment type="caution">
    <text evidence="3">The sequence shown here is derived from an EMBL/GenBank/DDBJ whole genome shotgun (WGS) entry which is preliminary data.</text>
</comment>